<evidence type="ECO:0000256" key="1">
    <source>
        <dbReference type="ARBA" id="ARBA00022801"/>
    </source>
</evidence>
<keyword evidence="2" id="KW-0732">Signal</keyword>
<dbReference type="InterPro" id="IPR029058">
    <property type="entry name" value="AB_hydrolase_fold"/>
</dbReference>
<feature type="domain" description="BD-FAE-like" evidence="3">
    <location>
        <begin position="52"/>
        <end position="254"/>
    </location>
</feature>
<dbReference type="EMBL" id="CP036268">
    <property type="protein sequence ID" value="QDT39189.1"/>
    <property type="molecule type" value="Genomic_DNA"/>
</dbReference>
<evidence type="ECO:0000313" key="4">
    <source>
        <dbReference type="EMBL" id="QDT39189.1"/>
    </source>
</evidence>
<sequence precursor="true">MIHWRCCRLALVLLLLLTAGSAVAADPPKVPKGVTAHRNLEYAEVGEQSLQLDLYVPDDVENPPLVVWIHGGGWRKGSRVGGGPSFRLCTTGYATATISYRFTDVAPFPAQIHDCKAAIRFLRANAGKYGYDGERIGVIGHSAGGHLAALLGVTGDVKSLEGDVGEFDETSSRVQAVINQAGPTDFPKRIRRRGEKGAKDAVFKLLGGKTDPEGEAAKEVSAVTYVSSDDPPILNVFGDTDTVVKAYHGETLHRLYQEADLDSQLVILPDTGHVDSGFFNAENFRRMKAFFDEKLK</sequence>
<dbReference type="PANTHER" id="PTHR48081:SF13">
    <property type="entry name" value="ALPHA_BETA HYDROLASE"/>
    <property type="match status" value="1"/>
</dbReference>
<protein>
    <submittedName>
        <fullName evidence="4">Carboxylesterase NlhH</fullName>
        <ecNumber evidence="4">3.1.1.1</ecNumber>
    </submittedName>
</protein>
<reference evidence="4 5" key="1">
    <citation type="submission" date="2019-02" db="EMBL/GenBank/DDBJ databases">
        <title>Deep-cultivation of Planctomycetes and their phenomic and genomic characterization uncovers novel biology.</title>
        <authorList>
            <person name="Wiegand S."/>
            <person name="Jogler M."/>
            <person name="Boedeker C."/>
            <person name="Pinto D."/>
            <person name="Vollmers J."/>
            <person name="Rivas-Marin E."/>
            <person name="Kohn T."/>
            <person name="Peeters S.H."/>
            <person name="Heuer A."/>
            <person name="Rast P."/>
            <person name="Oberbeckmann S."/>
            <person name="Bunk B."/>
            <person name="Jeske O."/>
            <person name="Meyerdierks A."/>
            <person name="Storesund J.E."/>
            <person name="Kallscheuer N."/>
            <person name="Luecker S."/>
            <person name="Lage O.M."/>
            <person name="Pohl T."/>
            <person name="Merkel B.J."/>
            <person name="Hornburger P."/>
            <person name="Mueller R.-W."/>
            <person name="Bruemmer F."/>
            <person name="Labrenz M."/>
            <person name="Spormann A.M."/>
            <person name="Op den Camp H."/>
            <person name="Overmann J."/>
            <person name="Amann R."/>
            <person name="Jetten M.S.M."/>
            <person name="Mascher T."/>
            <person name="Medema M.H."/>
            <person name="Devos D.P."/>
            <person name="Kaster A.-K."/>
            <person name="Ovreas L."/>
            <person name="Rohde M."/>
            <person name="Galperin M.Y."/>
            <person name="Jogler C."/>
        </authorList>
    </citation>
    <scope>NUCLEOTIDE SEQUENCE [LARGE SCALE GENOMIC DNA]</scope>
    <source>
        <strain evidence="4 5">Pan189</strain>
    </source>
</reference>
<feature type="chain" id="PRO_5021864302" evidence="2">
    <location>
        <begin position="25"/>
        <end position="296"/>
    </location>
</feature>
<evidence type="ECO:0000313" key="5">
    <source>
        <dbReference type="Proteomes" id="UP000317318"/>
    </source>
</evidence>
<proteinExistence type="predicted"/>
<feature type="signal peptide" evidence="2">
    <location>
        <begin position="1"/>
        <end position="24"/>
    </location>
</feature>
<dbReference type="SUPFAM" id="SSF53474">
    <property type="entry name" value="alpha/beta-Hydrolases"/>
    <property type="match status" value="1"/>
</dbReference>
<dbReference type="InterPro" id="IPR050300">
    <property type="entry name" value="GDXG_lipolytic_enzyme"/>
</dbReference>
<evidence type="ECO:0000259" key="3">
    <source>
        <dbReference type="Pfam" id="PF20434"/>
    </source>
</evidence>
<keyword evidence="5" id="KW-1185">Reference proteome</keyword>
<dbReference type="GO" id="GO:0106435">
    <property type="term" value="F:carboxylesterase activity"/>
    <property type="evidence" value="ECO:0007669"/>
    <property type="project" value="UniProtKB-EC"/>
</dbReference>
<dbReference type="KEGG" id="svp:Pan189_35920"/>
<dbReference type="AlphaFoldDB" id="A0A517R5Q0"/>
<name>A0A517R5Q0_9PLAN</name>
<dbReference type="Gene3D" id="3.40.50.1820">
    <property type="entry name" value="alpha/beta hydrolase"/>
    <property type="match status" value="1"/>
</dbReference>
<dbReference type="Pfam" id="PF20434">
    <property type="entry name" value="BD-FAE"/>
    <property type="match status" value="1"/>
</dbReference>
<dbReference type="InterPro" id="IPR049492">
    <property type="entry name" value="BD-FAE-like_dom"/>
</dbReference>
<dbReference type="Proteomes" id="UP000317318">
    <property type="component" value="Chromosome"/>
</dbReference>
<gene>
    <name evidence="4" type="primary">nlhH_4</name>
    <name evidence="4" type="ORF">Pan189_35920</name>
</gene>
<dbReference type="RefSeq" id="WP_145365347.1">
    <property type="nucleotide sequence ID" value="NZ_CP036268.1"/>
</dbReference>
<organism evidence="4 5">
    <name type="scientific">Stratiformator vulcanicus</name>
    <dbReference type="NCBI Taxonomy" id="2527980"/>
    <lineage>
        <taxon>Bacteria</taxon>
        <taxon>Pseudomonadati</taxon>
        <taxon>Planctomycetota</taxon>
        <taxon>Planctomycetia</taxon>
        <taxon>Planctomycetales</taxon>
        <taxon>Planctomycetaceae</taxon>
        <taxon>Stratiformator</taxon>
    </lineage>
</organism>
<dbReference type="OrthoDB" id="265201at2"/>
<dbReference type="EC" id="3.1.1.1" evidence="4"/>
<accession>A0A517R5Q0</accession>
<keyword evidence="1 4" id="KW-0378">Hydrolase</keyword>
<dbReference type="PANTHER" id="PTHR48081">
    <property type="entry name" value="AB HYDROLASE SUPERFAMILY PROTEIN C4A8.06C"/>
    <property type="match status" value="1"/>
</dbReference>
<evidence type="ECO:0000256" key="2">
    <source>
        <dbReference type="SAM" id="SignalP"/>
    </source>
</evidence>